<protein>
    <recommendedName>
        <fullName evidence="2">Deoxyguanosinetriphosphate triphosphohydrolase-like protein</fullName>
    </recommendedName>
</protein>
<dbReference type="InterPro" id="IPR050135">
    <property type="entry name" value="dGTPase-like"/>
</dbReference>
<evidence type="ECO:0000256" key="1">
    <source>
        <dbReference type="ARBA" id="ARBA00022801"/>
    </source>
</evidence>
<dbReference type="PROSITE" id="PS51831">
    <property type="entry name" value="HD"/>
    <property type="match status" value="1"/>
</dbReference>
<feature type="domain" description="HD" evidence="4">
    <location>
        <begin position="77"/>
        <end position="208"/>
    </location>
</feature>
<accession>A0A5C5WC85</accession>
<dbReference type="Gene3D" id="1.10.3210.10">
    <property type="entry name" value="Hypothetical protein af1432"/>
    <property type="match status" value="1"/>
</dbReference>
<dbReference type="RefSeq" id="WP_146571783.1">
    <property type="nucleotide sequence ID" value="NZ_SJPH01000002.1"/>
</dbReference>
<dbReference type="SUPFAM" id="SSF109604">
    <property type="entry name" value="HD-domain/PDEase-like"/>
    <property type="match status" value="1"/>
</dbReference>
<sequence length="384" mass="43255">MHYAEREALLLAPYAMHAKDSDGRCTAEPDHPYRSPYQRDRDRITHSAAYRRLSHKTQVFTGDLAMWGTGGDYHRTRLTHTLEVASVARTVARTLRLNEDLVEALALAHDVGHPPFGHAGEELLNERLATCGGFNHNRQALRIFERLERRYADREGLNLTAEVLQGQRERGTKPARTAEQLAPQRDQQGDTPLLEAQVVDAADSIAYDAHDADDALEIGLLTLDDLEQSWLWREAVARVRVEFAALPEQDLRRAAIRELIDRQVGDLVTQSQKRIEGSGIDSVRAVRATPTLIQHTEELAEGKLELESLLFRRVYRHPEVLAHRVEARAALTAAFDRCAEEVERLPPPLPQIAREESPERAVADHISSLTDRAVLESWRRATAG</sequence>
<keyword evidence="1 2" id="KW-0378">Hydrolase</keyword>
<organism evidence="5 6">
    <name type="scientific">Botrimarina hoheduenensis</name>
    <dbReference type="NCBI Taxonomy" id="2528000"/>
    <lineage>
        <taxon>Bacteria</taxon>
        <taxon>Pseudomonadati</taxon>
        <taxon>Planctomycetota</taxon>
        <taxon>Planctomycetia</taxon>
        <taxon>Pirellulales</taxon>
        <taxon>Lacipirellulaceae</taxon>
        <taxon>Botrimarina</taxon>
    </lineage>
</organism>
<dbReference type="InterPro" id="IPR006674">
    <property type="entry name" value="HD_domain"/>
</dbReference>
<proteinExistence type="inferred from homology"/>
<dbReference type="SMART" id="SM00471">
    <property type="entry name" value="HDc"/>
    <property type="match status" value="1"/>
</dbReference>
<dbReference type="Proteomes" id="UP000318995">
    <property type="component" value="Unassembled WGS sequence"/>
</dbReference>
<dbReference type="InterPro" id="IPR006261">
    <property type="entry name" value="dGTPase"/>
</dbReference>
<dbReference type="NCBIfam" id="TIGR01353">
    <property type="entry name" value="dGTP_triPase"/>
    <property type="match status" value="1"/>
</dbReference>
<dbReference type="EMBL" id="SJPH01000002">
    <property type="protein sequence ID" value="TWT47282.1"/>
    <property type="molecule type" value="Genomic_DNA"/>
</dbReference>
<comment type="similarity">
    <text evidence="2">Belongs to the dGTPase family. Type 2 subfamily.</text>
</comment>
<dbReference type="OrthoDB" id="9803619at2"/>
<evidence type="ECO:0000259" key="4">
    <source>
        <dbReference type="PROSITE" id="PS51831"/>
    </source>
</evidence>
<dbReference type="InterPro" id="IPR003607">
    <property type="entry name" value="HD/PDEase_dom"/>
</dbReference>
<dbReference type="GO" id="GO:0006203">
    <property type="term" value="P:dGTP catabolic process"/>
    <property type="evidence" value="ECO:0007669"/>
    <property type="project" value="TreeGrafter"/>
</dbReference>
<dbReference type="InterPro" id="IPR023023">
    <property type="entry name" value="dNTPase_2"/>
</dbReference>
<evidence type="ECO:0000256" key="2">
    <source>
        <dbReference type="HAMAP-Rule" id="MF_01212"/>
    </source>
</evidence>
<evidence type="ECO:0000313" key="6">
    <source>
        <dbReference type="Proteomes" id="UP000318995"/>
    </source>
</evidence>
<dbReference type="CDD" id="cd00077">
    <property type="entry name" value="HDc"/>
    <property type="match status" value="1"/>
</dbReference>
<dbReference type="Pfam" id="PF13286">
    <property type="entry name" value="HD_assoc"/>
    <property type="match status" value="1"/>
</dbReference>
<dbReference type="AlphaFoldDB" id="A0A5C5WC85"/>
<dbReference type="Pfam" id="PF01966">
    <property type="entry name" value="HD"/>
    <property type="match status" value="1"/>
</dbReference>
<evidence type="ECO:0000256" key="3">
    <source>
        <dbReference type="SAM" id="MobiDB-lite"/>
    </source>
</evidence>
<dbReference type="PANTHER" id="PTHR11373:SF43">
    <property type="entry name" value="DEOXYGUANOSINETRIPHOSPHATE TRIPHOSPHOHYDROLASE-LIKE PROTEIN"/>
    <property type="match status" value="1"/>
</dbReference>
<comment type="caution">
    <text evidence="5">The sequence shown here is derived from an EMBL/GenBank/DDBJ whole genome shotgun (WGS) entry which is preliminary data.</text>
</comment>
<dbReference type="InterPro" id="IPR026875">
    <property type="entry name" value="PHydrolase_assoc_dom"/>
</dbReference>
<feature type="region of interest" description="Disordered" evidence="3">
    <location>
        <begin position="20"/>
        <end position="41"/>
    </location>
</feature>
<name>A0A5C5WC85_9BACT</name>
<feature type="region of interest" description="Disordered" evidence="3">
    <location>
        <begin position="166"/>
        <end position="192"/>
    </location>
</feature>
<evidence type="ECO:0000313" key="5">
    <source>
        <dbReference type="EMBL" id="TWT47282.1"/>
    </source>
</evidence>
<reference evidence="5 6" key="1">
    <citation type="submission" date="2019-02" db="EMBL/GenBank/DDBJ databases">
        <title>Deep-cultivation of Planctomycetes and their phenomic and genomic characterization uncovers novel biology.</title>
        <authorList>
            <person name="Wiegand S."/>
            <person name="Jogler M."/>
            <person name="Boedeker C."/>
            <person name="Pinto D."/>
            <person name="Vollmers J."/>
            <person name="Rivas-Marin E."/>
            <person name="Kohn T."/>
            <person name="Peeters S.H."/>
            <person name="Heuer A."/>
            <person name="Rast P."/>
            <person name="Oberbeckmann S."/>
            <person name="Bunk B."/>
            <person name="Jeske O."/>
            <person name="Meyerdierks A."/>
            <person name="Storesund J.E."/>
            <person name="Kallscheuer N."/>
            <person name="Luecker S."/>
            <person name="Lage O.M."/>
            <person name="Pohl T."/>
            <person name="Merkel B.J."/>
            <person name="Hornburger P."/>
            <person name="Mueller R.-W."/>
            <person name="Bruemmer F."/>
            <person name="Labrenz M."/>
            <person name="Spormann A.M."/>
            <person name="Op Den Camp H."/>
            <person name="Overmann J."/>
            <person name="Amann R."/>
            <person name="Jetten M.S.M."/>
            <person name="Mascher T."/>
            <person name="Medema M.H."/>
            <person name="Devos D.P."/>
            <person name="Kaster A.-K."/>
            <person name="Ovreas L."/>
            <person name="Rohde M."/>
            <person name="Galperin M.Y."/>
            <person name="Jogler C."/>
        </authorList>
    </citation>
    <scope>NUCLEOTIDE SEQUENCE [LARGE SCALE GENOMIC DNA]</scope>
    <source>
        <strain evidence="5 6">Pla111</strain>
    </source>
</reference>
<keyword evidence="6" id="KW-1185">Reference proteome</keyword>
<dbReference type="PANTHER" id="PTHR11373">
    <property type="entry name" value="DEOXYNUCLEOSIDE TRIPHOSPHATE TRIPHOSPHOHYDROLASE"/>
    <property type="match status" value="1"/>
</dbReference>
<dbReference type="GO" id="GO:0008832">
    <property type="term" value="F:dGTPase activity"/>
    <property type="evidence" value="ECO:0007669"/>
    <property type="project" value="TreeGrafter"/>
</dbReference>
<gene>
    <name evidence="5" type="primary">dgt</name>
    <name evidence="5" type="ORF">Pla111_08950</name>
</gene>
<dbReference type="HAMAP" id="MF_01212">
    <property type="entry name" value="dGTPase_type2"/>
    <property type="match status" value="1"/>
</dbReference>